<reference evidence="1 2" key="1">
    <citation type="submission" date="2019-08" db="EMBL/GenBank/DDBJ databases">
        <authorList>
            <person name="Peeters C."/>
        </authorList>
    </citation>
    <scope>NUCLEOTIDE SEQUENCE [LARGE SCALE GENOMIC DNA]</scope>
    <source>
        <strain evidence="1 2">LMG 30175</strain>
    </source>
</reference>
<dbReference type="AlphaFoldDB" id="A0A5E4ZGR1"/>
<dbReference type="PANTHER" id="PTHR45982:SF1">
    <property type="entry name" value="REGULATOR OF CHROMOSOME CONDENSATION"/>
    <property type="match status" value="1"/>
</dbReference>
<evidence type="ECO:0000313" key="1">
    <source>
        <dbReference type="EMBL" id="VVE59702.1"/>
    </source>
</evidence>
<sequence length="760" mass="79748">MVGKDLTRVVPHANILPHINGTVTLDYVLQRAAGGPPEPSIPLTLEVNRTAASLPKATVTEAVNDVLDPRDAPNGAEVVIAWHSLMQAGDTVVLEWQGAGEPGSDTQEKLLFGNDVGHPIRFTVPYAKVKPNDGTTVQVSYRVEHDDNVIADSEVLDLAVVQPALPAASVDEAANDLLNPDDMPGGATVRIPVAARLRAGDVVIIQWTGSEDDGTTTVSRTIRPEDVGRDLTETVALRYVQANVGGTVTLEYAIDRALTDDEESPPSVYDVRRELGSGDLLVMGARFNRSMYRASSAPRYLSALNRQTHAPLRAEWQYDGETNWTAGTTFRDTQPHLLLRVRSATDEGTINPANFIGTGSDSTTADLAAFVAHLDAGNVYGWGNATNGGDIPSTIITMDDIVEVTSTSSACSARRINHRVVAWGVADTGGSGVPNDMDAEAVVGNFGAMAARLTNGSVAAWGSVTHGVTVPPDIGALRDVKRIVAAGAAFALIHGAGQISQVKAWGNADAGGTVPPDIGTLTDIVDVCGNGTCFLALRGNGHVVAWGRADYGATVPGDVAVRNDILEMCASTHVFAVRTGDGHVMAWGNPTYQDNIVPDDIKTLSDIVELSATWGAFCARRANGHVVAWGSPNAGGKMPTDIALLDDIVQVTGSGGAFAATRRNGTVVAWGDPLRGGDTTPVAAQLTDVRAVYANTEAFVALTTDRRVVAWGTAGGGGDNAEIWPLRGKISYQATPASRGHALRINRARAKAASAILETA</sequence>
<organism evidence="1 2">
    <name type="scientific">Pandoraea terrae</name>
    <dbReference type="NCBI Taxonomy" id="1537710"/>
    <lineage>
        <taxon>Bacteria</taxon>
        <taxon>Pseudomonadati</taxon>
        <taxon>Pseudomonadota</taxon>
        <taxon>Betaproteobacteria</taxon>
        <taxon>Burkholderiales</taxon>
        <taxon>Burkholderiaceae</taxon>
        <taxon>Pandoraea</taxon>
    </lineage>
</organism>
<accession>A0A5E4ZGR1</accession>
<dbReference type="SUPFAM" id="SSF50985">
    <property type="entry name" value="RCC1/BLIP-II"/>
    <property type="match status" value="2"/>
</dbReference>
<dbReference type="PANTHER" id="PTHR45982">
    <property type="entry name" value="REGULATOR OF CHROMOSOME CONDENSATION"/>
    <property type="match status" value="1"/>
</dbReference>
<dbReference type="InterPro" id="IPR009091">
    <property type="entry name" value="RCC1/BLIP-II"/>
</dbReference>
<protein>
    <submittedName>
        <fullName evidence="1">Uncharacterized protein</fullName>
    </submittedName>
</protein>
<evidence type="ECO:0000313" key="2">
    <source>
        <dbReference type="Proteomes" id="UP000414233"/>
    </source>
</evidence>
<proteinExistence type="predicted"/>
<dbReference type="Proteomes" id="UP000414233">
    <property type="component" value="Unassembled WGS sequence"/>
</dbReference>
<name>A0A5E4ZGR1_9BURK</name>
<dbReference type="InterPro" id="IPR051553">
    <property type="entry name" value="Ran_GTPase-activating"/>
</dbReference>
<dbReference type="EMBL" id="CABPRZ010000054">
    <property type="protein sequence ID" value="VVE59702.1"/>
    <property type="molecule type" value="Genomic_DNA"/>
</dbReference>
<gene>
    <name evidence="1" type="ORF">PTE30175_05609</name>
</gene>
<keyword evidence="2" id="KW-1185">Reference proteome</keyword>
<dbReference type="Gene3D" id="2.130.10.30">
    <property type="entry name" value="Regulator of chromosome condensation 1/beta-lactamase-inhibitor protein II"/>
    <property type="match status" value="2"/>
</dbReference>